<keyword evidence="3" id="KW-0732">Signal</keyword>
<feature type="domain" description="SusD-like N-terminal" evidence="7">
    <location>
        <begin position="110"/>
        <end position="227"/>
    </location>
</feature>
<dbReference type="RefSeq" id="WP_136014451.1">
    <property type="nucleotide sequence ID" value="NZ_CAJTBC010000001.1"/>
</dbReference>
<accession>A0A4S2AKU8</accession>
<dbReference type="InterPro" id="IPR012944">
    <property type="entry name" value="SusD_RagB_dom"/>
</dbReference>
<dbReference type="GO" id="GO:0009279">
    <property type="term" value="C:cell outer membrane"/>
    <property type="evidence" value="ECO:0007669"/>
    <property type="project" value="UniProtKB-SubCell"/>
</dbReference>
<comment type="caution">
    <text evidence="8">The sequence shown here is derived from an EMBL/GenBank/DDBJ whole genome shotgun (WGS) entry which is preliminary data.</text>
</comment>
<dbReference type="PROSITE" id="PS51257">
    <property type="entry name" value="PROKAR_LIPOPROTEIN"/>
    <property type="match status" value="1"/>
</dbReference>
<evidence type="ECO:0000313" key="8">
    <source>
        <dbReference type="EMBL" id="TGY01737.1"/>
    </source>
</evidence>
<name>A0A4S2AKU8_9BACE</name>
<evidence type="ECO:0000256" key="5">
    <source>
        <dbReference type="ARBA" id="ARBA00023237"/>
    </source>
</evidence>
<evidence type="ECO:0000256" key="3">
    <source>
        <dbReference type="ARBA" id="ARBA00022729"/>
    </source>
</evidence>
<keyword evidence="4" id="KW-0472">Membrane</keyword>
<reference evidence="8 9" key="1">
    <citation type="submission" date="2019-04" db="EMBL/GenBank/DDBJ databases">
        <title>Microbes associate with the intestines of laboratory mice.</title>
        <authorList>
            <person name="Navarre W."/>
            <person name="Wong E."/>
            <person name="Huang K."/>
            <person name="Tropini C."/>
            <person name="Ng K."/>
            <person name="Yu B."/>
        </authorList>
    </citation>
    <scope>NUCLEOTIDE SEQUENCE [LARGE SCALE GENOMIC DNA]</scope>
    <source>
        <strain evidence="8 9">NM70_E10</strain>
    </source>
</reference>
<evidence type="ECO:0000259" key="6">
    <source>
        <dbReference type="Pfam" id="PF07980"/>
    </source>
</evidence>
<dbReference type="SUPFAM" id="SSF48452">
    <property type="entry name" value="TPR-like"/>
    <property type="match status" value="1"/>
</dbReference>
<evidence type="ECO:0000259" key="7">
    <source>
        <dbReference type="Pfam" id="PF14322"/>
    </source>
</evidence>
<dbReference type="AlphaFoldDB" id="A0A4S2AKU8"/>
<proteinExistence type="inferred from homology"/>
<dbReference type="InterPro" id="IPR011990">
    <property type="entry name" value="TPR-like_helical_dom_sf"/>
</dbReference>
<dbReference type="Proteomes" id="UP000305751">
    <property type="component" value="Unassembled WGS sequence"/>
</dbReference>
<organism evidence="8 9">
    <name type="scientific">Bacteroides acidifaciens</name>
    <dbReference type="NCBI Taxonomy" id="85831"/>
    <lineage>
        <taxon>Bacteria</taxon>
        <taxon>Pseudomonadati</taxon>
        <taxon>Bacteroidota</taxon>
        <taxon>Bacteroidia</taxon>
        <taxon>Bacteroidales</taxon>
        <taxon>Bacteroidaceae</taxon>
        <taxon>Bacteroides</taxon>
    </lineage>
</organism>
<sequence>MKKIIQTLTIAAALGLTGCNDSYLERLPTDKVTEATAFTSFTTSSTYLLNLYEVFSGAYTSFQGPINVSGALGTSTRDIYSGLLTNYGTGIGNVTNPYAAQTVSIPTKDGTYSNPYIWIRRANIMLKHIDEPACTDQERLHLEAVARFFRAYCHYALMINYGDVIYVDHLLDDASPELTKARDSRLYVADQIYKELDWCIKNIQDDLAEPNTLNSDVVKAFMSRFTLFEGTWRKYHQVDESECASKEYITGSQLLNVCATVSKELIERYPTLYTGNSQDTHPGKGWGEMWTTEDLQDIPGVLLYVRYVENYKMHRLGHFEHIASASLEMPQSTVDLYLTKDGLPIHNRNAKHYDYNPADKSYTEGETYDYANCNVYRTFRMRDPRMWQTIMPPYHVSGLGEANSYKLDKSNDGKWMEYLNQFAPRGIYDANNDTYKIPNLAAGYHQIPSHKALPSSNWAGNYLKNVPNVATCEVGNDQIATGGEQLIYAGKAFQRGKSGYFVWKHHAAWDKQDQNNPMEISDKPVFKIEEVMLNYAEVMYELGKFDQPVAELTINKLRNRAEVGRMQVSAIGDDFDPDRDKTVDPVLWEIRRERLIELMGESFSWEDVRRWKKADYFVNKQPYGVYLDNVSATFNNGKATTGGTGILNLTTKMEASEAELATMGNAGHLYYYLDPVSAGKGWQEKYYLSPIPSDELLLNKKLEQQTLWQ</sequence>
<protein>
    <submittedName>
        <fullName evidence="8">RagB/SusD family nutrient uptake outer membrane protein</fullName>
    </submittedName>
</protein>
<dbReference type="Pfam" id="PF07980">
    <property type="entry name" value="SusD_RagB"/>
    <property type="match status" value="1"/>
</dbReference>
<feature type="domain" description="RagB/SusD" evidence="6">
    <location>
        <begin position="323"/>
        <end position="708"/>
    </location>
</feature>
<keyword evidence="9" id="KW-1185">Reference proteome</keyword>
<comment type="similarity">
    <text evidence="2">Belongs to the SusD family.</text>
</comment>
<gene>
    <name evidence="8" type="ORF">E5356_12100</name>
</gene>
<evidence type="ECO:0000313" key="9">
    <source>
        <dbReference type="Proteomes" id="UP000305751"/>
    </source>
</evidence>
<evidence type="ECO:0000256" key="1">
    <source>
        <dbReference type="ARBA" id="ARBA00004442"/>
    </source>
</evidence>
<dbReference type="EMBL" id="SRZA01000037">
    <property type="protein sequence ID" value="TGY01737.1"/>
    <property type="molecule type" value="Genomic_DNA"/>
</dbReference>
<dbReference type="Gene3D" id="1.25.40.390">
    <property type="match status" value="1"/>
</dbReference>
<evidence type="ECO:0000256" key="2">
    <source>
        <dbReference type="ARBA" id="ARBA00006275"/>
    </source>
</evidence>
<comment type="subcellular location">
    <subcellularLocation>
        <location evidence="1">Cell outer membrane</location>
    </subcellularLocation>
</comment>
<evidence type="ECO:0000256" key="4">
    <source>
        <dbReference type="ARBA" id="ARBA00023136"/>
    </source>
</evidence>
<keyword evidence="5" id="KW-0998">Cell outer membrane</keyword>
<dbReference type="InterPro" id="IPR033985">
    <property type="entry name" value="SusD-like_N"/>
</dbReference>
<dbReference type="Pfam" id="PF14322">
    <property type="entry name" value="SusD-like_3"/>
    <property type="match status" value="1"/>
</dbReference>